<feature type="compositionally biased region" description="Basic and acidic residues" evidence="1">
    <location>
        <begin position="129"/>
        <end position="142"/>
    </location>
</feature>
<feature type="region of interest" description="Disordered" evidence="1">
    <location>
        <begin position="122"/>
        <end position="147"/>
    </location>
</feature>
<feature type="region of interest" description="Disordered" evidence="1">
    <location>
        <begin position="252"/>
        <end position="298"/>
    </location>
</feature>
<proteinExistence type="predicted"/>
<dbReference type="EMBL" id="FJUX01000023">
    <property type="protein sequence ID" value="CZS95687.1"/>
    <property type="molecule type" value="Genomic_DNA"/>
</dbReference>
<organism evidence="2 3">
    <name type="scientific">Rhynchosporium agropyri</name>
    <dbReference type="NCBI Taxonomy" id="914238"/>
    <lineage>
        <taxon>Eukaryota</taxon>
        <taxon>Fungi</taxon>
        <taxon>Dikarya</taxon>
        <taxon>Ascomycota</taxon>
        <taxon>Pezizomycotina</taxon>
        <taxon>Leotiomycetes</taxon>
        <taxon>Helotiales</taxon>
        <taxon>Ploettnerulaceae</taxon>
        <taxon>Rhynchosporium</taxon>
    </lineage>
</organism>
<name>A0A1E1KC96_9HELO</name>
<evidence type="ECO:0000313" key="3">
    <source>
        <dbReference type="Proteomes" id="UP000178912"/>
    </source>
</evidence>
<accession>A0A1E1KC96</accession>
<dbReference type="OrthoDB" id="10378650at2759"/>
<reference evidence="3" key="1">
    <citation type="submission" date="2016-03" db="EMBL/GenBank/DDBJ databases">
        <authorList>
            <person name="Guldener U."/>
        </authorList>
    </citation>
    <scope>NUCLEOTIDE SEQUENCE [LARGE SCALE GENOMIC DNA]</scope>
    <source>
        <strain evidence="3">04CH-RAC-A.6.1</strain>
    </source>
</reference>
<keyword evidence="3" id="KW-1185">Reference proteome</keyword>
<protein>
    <submittedName>
        <fullName evidence="2">Uncharacterized protein</fullName>
    </submittedName>
</protein>
<feature type="compositionally biased region" description="Basic and acidic residues" evidence="1">
    <location>
        <begin position="267"/>
        <end position="276"/>
    </location>
</feature>
<evidence type="ECO:0000256" key="1">
    <source>
        <dbReference type="SAM" id="MobiDB-lite"/>
    </source>
</evidence>
<dbReference type="AlphaFoldDB" id="A0A1E1KC96"/>
<gene>
    <name evidence="2" type="ORF">RAG0_05270</name>
</gene>
<sequence length="298" mass="33571">MSESTVARYTPLISISTKMSKSRGKKRFRELVQKLIKRFKDSPYNLIQRKRDSILAYHAVRIDNVDGYLANPRRCSRWGTLIPQEIAEVLQIPRDSTRGDLLTLPGRRGAISGPRGARFTEVFSPSASLRERSEPPPDDFVRKPQSSYGTAGLQVALSAARPLTEPRENENGDDDDDLYSMLMAHVNTPTDEHEPLLPKSQSCPRLRRMNRNSGTGQWRAVGDSATMFVRDGMRSLLTPITPESTPADFLFDASRTSIPSSMKRKDHISDLRREYSGPDTPQETQHDSNAKEGRPGWM</sequence>
<dbReference type="Proteomes" id="UP000178912">
    <property type="component" value="Unassembled WGS sequence"/>
</dbReference>
<evidence type="ECO:0000313" key="2">
    <source>
        <dbReference type="EMBL" id="CZS95687.1"/>
    </source>
</evidence>
<feature type="compositionally biased region" description="Basic and acidic residues" evidence="1">
    <location>
        <begin position="284"/>
        <end position="298"/>
    </location>
</feature>